<gene>
    <name evidence="2" type="ORF">SHKM778_81980</name>
</gene>
<evidence type="ECO:0000256" key="1">
    <source>
        <dbReference type="SAM" id="MobiDB-lite"/>
    </source>
</evidence>
<dbReference type="EMBL" id="AP035768">
    <property type="protein sequence ID" value="BFO21810.1"/>
    <property type="molecule type" value="Genomic_DNA"/>
</dbReference>
<protein>
    <recommendedName>
        <fullName evidence="3">RNase VapC</fullName>
    </recommendedName>
</protein>
<dbReference type="SUPFAM" id="SSF88723">
    <property type="entry name" value="PIN domain-like"/>
    <property type="match status" value="1"/>
</dbReference>
<feature type="region of interest" description="Disordered" evidence="1">
    <location>
        <begin position="100"/>
        <end position="140"/>
    </location>
</feature>
<proteinExistence type="predicted"/>
<evidence type="ECO:0000313" key="2">
    <source>
        <dbReference type="EMBL" id="BFO21810.1"/>
    </source>
</evidence>
<dbReference type="AlphaFoldDB" id="A0AAT9HWS2"/>
<feature type="compositionally biased region" description="Low complexity" evidence="1">
    <location>
        <begin position="117"/>
        <end position="128"/>
    </location>
</feature>
<name>A0AAT9HWS2_9ACTN</name>
<reference evidence="2" key="2">
    <citation type="submission" date="2024-07" db="EMBL/GenBank/DDBJ databases">
        <title>Streptomyces haneummycinica sp. nov., a new antibiotic-producing actinobacterium isolated from marine sediment.</title>
        <authorList>
            <person name="Uemura M."/>
            <person name="Hamada M."/>
            <person name="Hirano S."/>
            <person name="Kobayashi K."/>
            <person name="Ohshiro T."/>
            <person name="Kobayashi T."/>
            <person name="Terahara T."/>
        </authorList>
    </citation>
    <scope>NUCLEOTIDE SEQUENCE</scope>
    <source>
        <strain evidence="2">KM77-8</strain>
    </source>
</reference>
<dbReference type="Gene3D" id="3.40.50.1010">
    <property type="entry name" value="5'-nuclease"/>
    <property type="match status" value="1"/>
</dbReference>
<evidence type="ECO:0008006" key="3">
    <source>
        <dbReference type="Google" id="ProtNLM"/>
    </source>
</evidence>
<accession>A0AAT9HWS2</accession>
<dbReference type="InterPro" id="IPR029060">
    <property type="entry name" value="PIN-like_dom_sf"/>
</dbReference>
<sequence length="326" mass="35355">MIVIDTGPVVAAANRKDDHHADCVHLLENHPGPLLLPSPLVAEIGYMLSSRAGVRAEADFLRDVADGVYDLVPVTSSEAARAADLVERYANLPWEPPTRSSWLSPRSTARPPSRHWTAGTSASSGPSTCRPSPCFPSDTHRCRVVRTPRQATVADAYRPARWEAILAVFRGGPSGPLAGARDNGRWPARRGGVIATYGGEVMAEHTPRREQPRLRPAPLLFEPAEAASDPEHFFDLESVEDPRELLERSTELTLAFRAAADRAAEFQAMAAAQLADPRRFDRLTPADIAERAEWTEDYAKKMVEFGRDLLRGGDGGAGGLGGVEPA</sequence>
<organism evidence="2">
    <name type="scientific">Streptomyces haneummycinicus</name>
    <dbReference type="NCBI Taxonomy" id="3074435"/>
    <lineage>
        <taxon>Bacteria</taxon>
        <taxon>Bacillati</taxon>
        <taxon>Actinomycetota</taxon>
        <taxon>Actinomycetes</taxon>
        <taxon>Kitasatosporales</taxon>
        <taxon>Streptomycetaceae</taxon>
        <taxon>Streptomyces</taxon>
    </lineage>
</organism>
<reference evidence="2" key="1">
    <citation type="submission" date="2024-06" db="EMBL/GenBank/DDBJ databases">
        <authorList>
            <consortium name="consrtm"/>
            <person name="Uemura M."/>
            <person name="Terahara T."/>
        </authorList>
    </citation>
    <scope>NUCLEOTIDE SEQUENCE</scope>
    <source>
        <strain evidence="2">KM77-8</strain>
    </source>
</reference>